<comment type="subunit">
    <text evidence="2">Component of the lipopolysaccharide transport and assembly complex. Interacts with LptE and LptA.</text>
</comment>
<dbReference type="GO" id="GO:0015920">
    <property type="term" value="P:lipopolysaccharide transport"/>
    <property type="evidence" value="ECO:0007669"/>
    <property type="project" value="InterPro"/>
</dbReference>
<proteinExistence type="inferred from homology"/>
<accession>A0A6C0U2E1</accession>
<dbReference type="GO" id="GO:0043165">
    <property type="term" value="P:Gram-negative-bacterium-type cell outer membrane assembly"/>
    <property type="evidence" value="ECO:0007669"/>
    <property type="project" value="UniProtKB-UniRule"/>
</dbReference>
<keyword evidence="2" id="KW-0472">Membrane</keyword>
<evidence type="ECO:0000256" key="1">
    <source>
        <dbReference type="ARBA" id="ARBA00023237"/>
    </source>
</evidence>
<dbReference type="InterPro" id="IPR020889">
    <property type="entry name" value="LipoPS_assembly_LptD"/>
</dbReference>
<comment type="function">
    <text evidence="2">Together with LptE, is involved in the assembly of lipopolysaccharide (LPS) at the surface of the outer membrane.</text>
</comment>
<dbReference type="InterPro" id="IPR050218">
    <property type="entry name" value="LptD"/>
</dbReference>
<dbReference type="InterPro" id="IPR007543">
    <property type="entry name" value="LptD_C"/>
</dbReference>
<dbReference type="GO" id="GO:1990351">
    <property type="term" value="C:transporter complex"/>
    <property type="evidence" value="ECO:0007669"/>
    <property type="project" value="TreeGrafter"/>
</dbReference>
<evidence type="ECO:0000313" key="5">
    <source>
        <dbReference type="Proteomes" id="UP000477680"/>
    </source>
</evidence>
<comment type="similarity">
    <text evidence="2">Belongs to the LptD family.</text>
</comment>
<evidence type="ECO:0000313" key="4">
    <source>
        <dbReference type="EMBL" id="QIB65983.1"/>
    </source>
</evidence>
<gene>
    <name evidence="2" type="primary">lptD</name>
    <name evidence="4" type="ORF">G3T16_11690</name>
</gene>
<feature type="domain" description="LptD C-terminal" evidence="3">
    <location>
        <begin position="333"/>
        <end position="703"/>
    </location>
</feature>
<evidence type="ECO:0000256" key="2">
    <source>
        <dbReference type="HAMAP-Rule" id="MF_01411"/>
    </source>
</evidence>
<dbReference type="PANTHER" id="PTHR30189:SF1">
    <property type="entry name" value="LPS-ASSEMBLY PROTEIN LPTD"/>
    <property type="match status" value="1"/>
</dbReference>
<dbReference type="EMBL" id="CP048711">
    <property type="protein sequence ID" value="QIB65983.1"/>
    <property type="molecule type" value="Genomic_DNA"/>
</dbReference>
<protein>
    <recommendedName>
        <fullName evidence="2">LPS-assembly protein LptD</fullName>
    </recommendedName>
</protein>
<keyword evidence="5" id="KW-1185">Reference proteome</keyword>
<organism evidence="4 5">
    <name type="scientific">Kineobactrum salinum</name>
    <dbReference type="NCBI Taxonomy" id="2708301"/>
    <lineage>
        <taxon>Bacteria</taxon>
        <taxon>Pseudomonadati</taxon>
        <taxon>Pseudomonadota</taxon>
        <taxon>Gammaproteobacteria</taxon>
        <taxon>Cellvibrionales</taxon>
        <taxon>Halieaceae</taxon>
        <taxon>Kineobactrum</taxon>
    </lineage>
</organism>
<evidence type="ECO:0000259" key="3">
    <source>
        <dbReference type="Pfam" id="PF04453"/>
    </source>
</evidence>
<keyword evidence="2" id="KW-0732">Signal</keyword>
<comment type="subcellular location">
    <subcellularLocation>
        <location evidence="2">Cell outer membrane</location>
    </subcellularLocation>
</comment>
<dbReference type="KEGG" id="kim:G3T16_11690"/>
<sequence>MIPAISRNSQHRPATRLRQLVLGVGLALPLLVSAQHDESGQAHLDWVPEKSVPEALRDKRCRSCGGRYLDPLAESDPADDPETADIRAQASESELQGDDVYLRGGVSVDQGYRQLRGEDAHFDRSVRQGTVSGGITLREPGVLLRGKEAQYSADTGEASIRDSEFVLHEQHLHGTATRLRRDADGLLFVEGGELSFCAPDDEQWAIRANSIELDVAEGLGTARGAKLDLGGIPVLYLPWVRFPLDDRRRTGLLWPDLSSDTSGGLDIAVPVYFNLAPNYDLLYVPRYIQERGTNHELEARYTDRRIGFWSVGGAYMPEDDRFQRQRPEEGDRERWLSVVKHNGLFDQRWRSRVDYSKASDVDYFKDLDTSNLENRRRTNLLQLGSLDYLGDDWLIGADIQQYQSLADDINNDYQKLPQLTARFRGDNTPFEFDPIVLAQYSYFDTDDDRVTGQRVYMEGGATYPMLWQSGFLKPTAKYRYLEYELTNPDNAGTDSPTAGSALASLDGGLYFERHTALAGRGLLQTLEPRIFYLFSEYENQLDQPDFDSAELTFSYNQLFRETRFSGRDRLDDANQLSVGLTTRYISDEDGREYLNASLGQIYYLDDRRVRLDPRDGPLDQSSSEMAAEVNFYPNKRLSLRNSLVWDPDSGNMNAGNLQARYQRGDGAVFNVGYSYRRPLTLVDRDIVTAQAHLSTYYPINDRWRVFAALNYSVESNTSIEDMFGIEYDSCCWRIRLLHLRYFDTAGRQNPDFSDPDLEREYSTQVQVVLKGMGGFGSRVTDLLEDMIRGFHDRDY</sequence>
<dbReference type="PANTHER" id="PTHR30189">
    <property type="entry name" value="LPS-ASSEMBLY PROTEIN"/>
    <property type="match status" value="1"/>
</dbReference>
<dbReference type="Proteomes" id="UP000477680">
    <property type="component" value="Chromosome"/>
</dbReference>
<dbReference type="Pfam" id="PF04453">
    <property type="entry name" value="LptD"/>
    <property type="match status" value="1"/>
</dbReference>
<comment type="caution">
    <text evidence="2">Lacks conserved residue(s) required for the propagation of feature annotation.</text>
</comment>
<keyword evidence="1 2" id="KW-0998">Cell outer membrane</keyword>
<dbReference type="AlphaFoldDB" id="A0A6C0U2E1"/>
<dbReference type="HAMAP" id="MF_01411">
    <property type="entry name" value="LPS_assembly_LptD"/>
    <property type="match status" value="1"/>
</dbReference>
<dbReference type="GO" id="GO:0009279">
    <property type="term" value="C:cell outer membrane"/>
    <property type="evidence" value="ECO:0007669"/>
    <property type="project" value="UniProtKB-SubCell"/>
</dbReference>
<reference evidence="4 5" key="1">
    <citation type="submission" date="2020-02" db="EMBL/GenBank/DDBJ databases">
        <title>Genome sequencing for Kineobactrum sp. M2.</title>
        <authorList>
            <person name="Park S.-J."/>
        </authorList>
    </citation>
    <scope>NUCLEOTIDE SEQUENCE [LARGE SCALE GENOMIC DNA]</scope>
    <source>
        <strain evidence="4 5">M2</strain>
    </source>
</reference>
<name>A0A6C0U2E1_9GAMM</name>